<proteinExistence type="predicted"/>
<name>A0A286E723_9NEIS</name>
<reference evidence="2 3" key="1">
    <citation type="submission" date="2017-09" db="EMBL/GenBank/DDBJ databases">
        <authorList>
            <person name="Ehlers B."/>
            <person name="Leendertz F.H."/>
        </authorList>
    </citation>
    <scope>NUCLEOTIDE SEQUENCE [LARGE SCALE GENOMIC DNA]</scope>
    <source>
        <strain evidence="2 3">DSM 16848</strain>
    </source>
</reference>
<organism evidence="2 3">
    <name type="scientific">Alysiella filiformis DSM 16848</name>
    <dbReference type="NCBI Taxonomy" id="1120981"/>
    <lineage>
        <taxon>Bacteria</taxon>
        <taxon>Pseudomonadati</taxon>
        <taxon>Pseudomonadota</taxon>
        <taxon>Betaproteobacteria</taxon>
        <taxon>Neisseriales</taxon>
        <taxon>Neisseriaceae</taxon>
        <taxon>Alysiella</taxon>
    </lineage>
</organism>
<evidence type="ECO:0000256" key="1">
    <source>
        <dbReference type="SAM" id="Phobius"/>
    </source>
</evidence>
<keyword evidence="1" id="KW-0472">Membrane</keyword>
<protein>
    <submittedName>
        <fullName evidence="2">Uncharacterized protein</fullName>
    </submittedName>
</protein>
<evidence type="ECO:0000313" key="3">
    <source>
        <dbReference type="Proteomes" id="UP000219669"/>
    </source>
</evidence>
<dbReference type="Proteomes" id="UP000219669">
    <property type="component" value="Unassembled WGS sequence"/>
</dbReference>
<gene>
    <name evidence="2" type="ORF">SAMN02746062_00681</name>
</gene>
<dbReference type="EMBL" id="OCNF01000004">
    <property type="protein sequence ID" value="SOD66654.1"/>
    <property type="molecule type" value="Genomic_DNA"/>
</dbReference>
<feature type="transmembrane region" description="Helical" evidence="1">
    <location>
        <begin position="82"/>
        <end position="101"/>
    </location>
</feature>
<sequence>MKKIKEKLFSQPENSHALSPIQRKCFGFGSMVLGVLMCVITLSKTYSWQFTLTAIFLNVAFFANVAIFAFANHKLSEKQRRLMLMGGVILAILGNVFIQIIPKN</sequence>
<keyword evidence="1" id="KW-1133">Transmembrane helix</keyword>
<keyword evidence="3" id="KW-1185">Reference proteome</keyword>
<feature type="transmembrane region" description="Helical" evidence="1">
    <location>
        <begin position="25"/>
        <end position="42"/>
    </location>
</feature>
<feature type="transmembrane region" description="Helical" evidence="1">
    <location>
        <begin position="48"/>
        <end position="70"/>
    </location>
</feature>
<keyword evidence="1" id="KW-0812">Transmembrane</keyword>
<evidence type="ECO:0000313" key="2">
    <source>
        <dbReference type="EMBL" id="SOD66654.1"/>
    </source>
</evidence>
<dbReference type="RefSeq" id="WP_097113759.1">
    <property type="nucleotide sequence ID" value="NZ_CP083931.1"/>
</dbReference>
<accession>A0A286E723</accession>
<dbReference type="AlphaFoldDB" id="A0A286E723"/>